<feature type="coiled-coil region" evidence="1">
    <location>
        <begin position="115"/>
        <end position="184"/>
    </location>
</feature>
<name>A0A6C0FHM4_9ZZZZ</name>
<dbReference type="EMBL" id="MN738838">
    <property type="protein sequence ID" value="QHT39100.1"/>
    <property type="molecule type" value="Genomic_DNA"/>
</dbReference>
<protein>
    <submittedName>
        <fullName evidence="2">Uncharacterized protein</fullName>
    </submittedName>
</protein>
<reference evidence="2" key="1">
    <citation type="journal article" date="2020" name="Nature">
        <title>Giant virus diversity and host interactions through global metagenomics.</title>
        <authorList>
            <person name="Schulz F."/>
            <person name="Roux S."/>
            <person name="Paez-Espino D."/>
            <person name="Jungbluth S."/>
            <person name="Walsh D.A."/>
            <person name="Denef V.J."/>
            <person name="McMahon K.D."/>
            <person name="Konstantinidis K.T."/>
            <person name="Eloe-Fadrosh E.A."/>
            <person name="Kyrpides N.C."/>
            <person name="Woyke T."/>
        </authorList>
    </citation>
    <scope>NUCLEOTIDE SEQUENCE</scope>
    <source>
        <strain evidence="2">GVMAG-S-ERX556126-94</strain>
    </source>
</reference>
<evidence type="ECO:0000313" key="2">
    <source>
        <dbReference type="EMBL" id="QHT39100.1"/>
    </source>
</evidence>
<organism evidence="2">
    <name type="scientific">viral metagenome</name>
    <dbReference type="NCBI Taxonomy" id="1070528"/>
    <lineage>
        <taxon>unclassified sequences</taxon>
        <taxon>metagenomes</taxon>
        <taxon>organismal metagenomes</taxon>
    </lineage>
</organism>
<proteinExistence type="predicted"/>
<keyword evidence="1" id="KW-0175">Coiled coil</keyword>
<evidence type="ECO:0000256" key="1">
    <source>
        <dbReference type="SAM" id="Coils"/>
    </source>
</evidence>
<dbReference type="AlphaFoldDB" id="A0A6C0FHM4"/>
<sequence>MIKDLTKIRELLIDYVEVEMPYDFNKGCDIQYVTCSLDEEGNIDISNESFYPNCKFIRRCNDNLIVECNGLTKYVPIYRRDKVGNIIYKSRFFILEENEDGIVDNQMGGGKKEDIRELKDTIEYQQSIIEKLTERIKYVEIEKHEVQGQISTYEELLQEGRYKLKELSLELREKTDKLNHYEEIIPKLINSRR</sequence>
<accession>A0A6C0FHM4</accession>